<organism evidence="2 3">
    <name type="scientific">Dreissena polymorpha</name>
    <name type="common">Zebra mussel</name>
    <name type="synonym">Mytilus polymorpha</name>
    <dbReference type="NCBI Taxonomy" id="45954"/>
    <lineage>
        <taxon>Eukaryota</taxon>
        <taxon>Metazoa</taxon>
        <taxon>Spiralia</taxon>
        <taxon>Lophotrochozoa</taxon>
        <taxon>Mollusca</taxon>
        <taxon>Bivalvia</taxon>
        <taxon>Autobranchia</taxon>
        <taxon>Heteroconchia</taxon>
        <taxon>Euheterodonta</taxon>
        <taxon>Imparidentia</taxon>
        <taxon>Neoheterodontei</taxon>
        <taxon>Myida</taxon>
        <taxon>Dreissenoidea</taxon>
        <taxon>Dreissenidae</taxon>
        <taxon>Dreissena</taxon>
    </lineage>
</organism>
<proteinExistence type="predicted"/>
<feature type="region of interest" description="Disordered" evidence="1">
    <location>
        <begin position="1"/>
        <end position="114"/>
    </location>
</feature>
<accession>A0A9D4K706</accession>
<dbReference type="EMBL" id="JAIWYP010000004">
    <property type="protein sequence ID" value="KAH3834041.1"/>
    <property type="molecule type" value="Genomic_DNA"/>
</dbReference>
<feature type="compositionally biased region" description="Basic and acidic residues" evidence="1">
    <location>
        <begin position="88"/>
        <end position="99"/>
    </location>
</feature>
<keyword evidence="3" id="KW-1185">Reference proteome</keyword>
<reference evidence="2" key="1">
    <citation type="journal article" date="2019" name="bioRxiv">
        <title>The Genome of the Zebra Mussel, Dreissena polymorpha: A Resource for Invasive Species Research.</title>
        <authorList>
            <person name="McCartney M.A."/>
            <person name="Auch B."/>
            <person name="Kono T."/>
            <person name="Mallez S."/>
            <person name="Zhang Y."/>
            <person name="Obille A."/>
            <person name="Becker A."/>
            <person name="Abrahante J.E."/>
            <person name="Garbe J."/>
            <person name="Badalamenti J.P."/>
            <person name="Herman A."/>
            <person name="Mangelson H."/>
            <person name="Liachko I."/>
            <person name="Sullivan S."/>
            <person name="Sone E.D."/>
            <person name="Koren S."/>
            <person name="Silverstein K.A.T."/>
            <person name="Beckman K.B."/>
            <person name="Gohl D.M."/>
        </authorList>
    </citation>
    <scope>NUCLEOTIDE SEQUENCE</scope>
    <source>
        <strain evidence="2">Duluth1</strain>
        <tissue evidence="2">Whole animal</tissue>
    </source>
</reference>
<dbReference type="Proteomes" id="UP000828390">
    <property type="component" value="Unassembled WGS sequence"/>
</dbReference>
<evidence type="ECO:0000256" key="1">
    <source>
        <dbReference type="SAM" id="MobiDB-lite"/>
    </source>
</evidence>
<feature type="compositionally biased region" description="Basic and acidic residues" evidence="1">
    <location>
        <begin position="48"/>
        <end position="71"/>
    </location>
</feature>
<dbReference type="AlphaFoldDB" id="A0A9D4K706"/>
<evidence type="ECO:0000313" key="2">
    <source>
        <dbReference type="EMBL" id="KAH3834041.1"/>
    </source>
</evidence>
<reference evidence="2" key="2">
    <citation type="submission" date="2020-11" db="EMBL/GenBank/DDBJ databases">
        <authorList>
            <person name="McCartney M.A."/>
            <person name="Auch B."/>
            <person name="Kono T."/>
            <person name="Mallez S."/>
            <person name="Becker A."/>
            <person name="Gohl D.M."/>
            <person name="Silverstein K.A.T."/>
            <person name="Koren S."/>
            <person name="Bechman K.B."/>
            <person name="Herman A."/>
            <person name="Abrahante J.E."/>
            <person name="Garbe J."/>
        </authorList>
    </citation>
    <scope>NUCLEOTIDE SEQUENCE</scope>
    <source>
        <strain evidence="2">Duluth1</strain>
        <tissue evidence="2">Whole animal</tissue>
    </source>
</reference>
<name>A0A9D4K706_DREPO</name>
<gene>
    <name evidence="2" type="ORF">DPMN_107359</name>
</gene>
<evidence type="ECO:0000313" key="3">
    <source>
        <dbReference type="Proteomes" id="UP000828390"/>
    </source>
</evidence>
<protein>
    <submittedName>
        <fullName evidence="2">Uncharacterized protein</fullName>
    </submittedName>
</protein>
<comment type="caution">
    <text evidence="2">The sequence shown here is derived from an EMBL/GenBank/DDBJ whole genome shotgun (WGS) entry which is preliminary data.</text>
</comment>
<dbReference type="OrthoDB" id="6150819at2759"/>
<sequence length="161" mass="18306">MMFSRAGSSAKAPHSGDRRRFGDVSAESSRTNRKRTPRLRHPMEIQADEEKVKEKEVLKKNQGFWKDERRARSGRRREHPEALTIPSLKEDPFDHKEPTKPTTAPVFSAAPGGKSAVSMRLEREKSTFIEPPTDPKTSDAVFEKASHLWNYKTQTFWGGGV</sequence>
<feature type="compositionally biased region" description="Basic residues" evidence="1">
    <location>
        <begin position="31"/>
        <end position="40"/>
    </location>
</feature>